<dbReference type="PANTHER" id="PTHR28002:SF1">
    <property type="entry name" value="MIOREX COMPLEX COMPONENT 11"/>
    <property type="match status" value="1"/>
</dbReference>
<dbReference type="InterPro" id="IPR018811">
    <property type="entry name" value="MRX11"/>
</dbReference>
<dbReference type="Pfam" id="PF10306">
    <property type="entry name" value="FLILHELTA"/>
    <property type="match status" value="1"/>
</dbReference>
<feature type="region of interest" description="Disordered" evidence="1">
    <location>
        <begin position="12"/>
        <end position="46"/>
    </location>
</feature>
<evidence type="ECO:0000313" key="2">
    <source>
        <dbReference type="EMBL" id="SGY46678.1"/>
    </source>
</evidence>
<dbReference type="PANTHER" id="PTHR28002">
    <property type="entry name" value="MIOREX COMPLEX COMPONENT 11"/>
    <property type="match status" value="1"/>
</dbReference>
<proteinExistence type="predicted"/>
<evidence type="ECO:0000256" key="1">
    <source>
        <dbReference type="SAM" id="MobiDB-lite"/>
    </source>
</evidence>
<dbReference type="EMBL" id="FQNC01000043">
    <property type="protein sequence ID" value="SGY46678.1"/>
    <property type="molecule type" value="Genomic_DNA"/>
</dbReference>
<dbReference type="Proteomes" id="UP000249464">
    <property type="component" value="Unassembled WGS sequence"/>
</dbReference>
<gene>
    <name evidence="2" type="primary">BQ5605_C001g00460</name>
    <name evidence="2" type="ORF">BQ5605_C001G00460</name>
</gene>
<accession>A0A2X0M3F3</accession>
<protein>
    <submittedName>
        <fullName evidence="2">BQ5605_C001g00460 protein</fullName>
    </submittedName>
</protein>
<feature type="region of interest" description="Disordered" evidence="1">
    <location>
        <begin position="155"/>
        <end position="174"/>
    </location>
</feature>
<sequence length="259" mass="29049">MLQPRIRTFLPFRQPPSRLPRQGRPYSSTSTSTSSTSSIPPPPPRPNRFSAYLTQLRLQHPHLDPASLIASFLILHELTAIVPLLLGFWGFKSLGLGRALVEEVQHITVASTPEREQGYFKAKLGDWLLQGEEQAKRLGTRYGWFGMEKLDKEQRAELNRSEQTERDGHQDQGRMRMVKTTAKSGTKDLTLSGDVANLVASYVVVKVSFVALLPLRIYASLRLAPKMANTVMQRFHRLRAMGKRYLSKQNSAIGGPGAL</sequence>
<evidence type="ECO:0000313" key="3">
    <source>
        <dbReference type="Proteomes" id="UP000249464"/>
    </source>
</evidence>
<reference evidence="2 3" key="1">
    <citation type="submission" date="2016-11" db="EMBL/GenBank/DDBJ databases">
        <authorList>
            <person name="Jaros S."/>
            <person name="Januszkiewicz K."/>
            <person name="Wedrychowicz H."/>
        </authorList>
    </citation>
    <scope>NUCLEOTIDE SEQUENCE [LARGE SCALE GENOMIC DNA]</scope>
</reference>
<feature type="compositionally biased region" description="Low complexity" evidence="1">
    <location>
        <begin position="27"/>
        <end position="38"/>
    </location>
</feature>
<dbReference type="GO" id="GO:0005739">
    <property type="term" value="C:mitochondrion"/>
    <property type="evidence" value="ECO:0007669"/>
    <property type="project" value="TreeGrafter"/>
</dbReference>
<organism evidence="2 3">
    <name type="scientific">Microbotryum silenes-dioicae</name>
    <dbReference type="NCBI Taxonomy" id="796604"/>
    <lineage>
        <taxon>Eukaryota</taxon>
        <taxon>Fungi</taxon>
        <taxon>Dikarya</taxon>
        <taxon>Basidiomycota</taxon>
        <taxon>Pucciniomycotina</taxon>
        <taxon>Microbotryomycetes</taxon>
        <taxon>Microbotryales</taxon>
        <taxon>Microbotryaceae</taxon>
        <taxon>Microbotryum</taxon>
    </lineage>
</organism>
<dbReference type="STRING" id="796604.A0A2X0M3F3"/>
<name>A0A2X0M3F3_9BASI</name>
<keyword evidence="3" id="KW-1185">Reference proteome</keyword>
<dbReference type="AlphaFoldDB" id="A0A2X0M3F3"/>